<dbReference type="EMBL" id="JBHSFE010000005">
    <property type="protein sequence ID" value="MFC4607137.1"/>
    <property type="molecule type" value="Genomic_DNA"/>
</dbReference>
<dbReference type="RefSeq" id="WP_381191914.1">
    <property type="nucleotide sequence ID" value="NZ_JBHSFE010000005.1"/>
</dbReference>
<sequence length="76" mass="8500">MSDHTPSQRAALEASVRKYRGFWDTQRALSALRDAGHDPQPKHTRQILRDLASGGLLVKVEDRPVRYRTGPMDAGS</sequence>
<reference evidence="2" key="1">
    <citation type="journal article" date="2019" name="Int. J. Syst. Evol. Microbiol.">
        <title>The Global Catalogue of Microorganisms (GCM) 10K type strain sequencing project: providing services to taxonomists for standard genome sequencing and annotation.</title>
        <authorList>
            <consortium name="The Broad Institute Genomics Platform"/>
            <consortium name="The Broad Institute Genome Sequencing Center for Infectious Disease"/>
            <person name="Wu L."/>
            <person name="Ma J."/>
        </authorList>
    </citation>
    <scope>NUCLEOTIDE SEQUENCE [LARGE SCALE GENOMIC DNA]</scope>
    <source>
        <strain evidence="2">CGMCC 4.7139</strain>
    </source>
</reference>
<organism evidence="1 2">
    <name type="scientific">Streptomyces maoxianensis</name>
    <dbReference type="NCBI Taxonomy" id="1459942"/>
    <lineage>
        <taxon>Bacteria</taxon>
        <taxon>Bacillati</taxon>
        <taxon>Actinomycetota</taxon>
        <taxon>Actinomycetes</taxon>
        <taxon>Kitasatosporales</taxon>
        <taxon>Streptomycetaceae</taxon>
        <taxon>Streptomyces</taxon>
    </lineage>
</organism>
<gene>
    <name evidence="1" type="ORF">ACFO9E_04780</name>
</gene>
<accession>A0ABV9FZ98</accession>
<name>A0ABV9FZ98_9ACTN</name>
<protein>
    <submittedName>
        <fullName evidence="1">Uncharacterized protein</fullName>
    </submittedName>
</protein>
<comment type="caution">
    <text evidence="1">The sequence shown here is derived from an EMBL/GenBank/DDBJ whole genome shotgun (WGS) entry which is preliminary data.</text>
</comment>
<proteinExistence type="predicted"/>
<evidence type="ECO:0000313" key="2">
    <source>
        <dbReference type="Proteomes" id="UP001595993"/>
    </source>
</evidence>
<evidence type="ECO:0000313" key="1">
    <source>
        <dbReference type="EMBL" id="MFC4607137.1"/>
    </source>
</evidence>
<keyword evidence="2" id="KW-1185">Reference proteome</keyword>
<dbReference type="Proteomes" id="UP001595993">
    <property type="component" value="Unassembled WGS sequence"/>
</dbReference>